<protein>
    <submittedName>
        <fullName evidence="2">Uncharacterized protein</fullName>
    </submittedName>
</protein>
<gene>
    <name evidence="2" type="ORF">P167DRAFT_424503</name>
</gene>
<reference evidence="2 3" key="1">
    <citation type="journal article" date="2018" name="Nat. Ecol. Evol.">
        <title>Pezizomycetes genomes reveal the molecular basis of ectomycorrhizal truffle lifestyle.</title>
        <authorList>
            <person name="Murat C."/>
            <person name="Payen T."/>
            <person name="Noel B."/>
            <person name="Kuo A."/>
            <person name="Morin E."/>
            <person name="Chen J."/>
            <person name="Kohler A."/>
            <person name="Krizsan K."/>
            <person name="Balestrini R."/>
            <person name="Da Silva C."/>
            <person name="Montanini B."/>
            <person name="Hainaut M."/>
            <person name="Levati E."/>
            <person name="Barry K.W."/>
            <person name="Belfiori B."/>
            <person name="Cichocki N."/>
            <person name="Clum A."/>
            <person name="Dockter R.B."/>
            <person name="Fauchery L."/>
            <person name="Guy J."/>
            <person name="Iotti M."/>
            <person name="Le Tacon F."/>
            <person name="Lindquist E.A."/>
            <person name="Lipzen A."/>
            <person name="Malagnac F."/>
            <person name="Mello A."/>
            <person name="Molinier V."/>
            <person name="Miyauchi S."/>
            <person name="Poulain J."/>
            <person name="Riccioni C."/>
            <person name="Rubini A."/>
            <person name="Sitrit Y."/>
            <person name="Splivallo R."/>
            <person name="Traeger S."/>
            <person name="Wang M."/>
            <person name="Zifcakova L."/>
            <person name="Wipf D."/>
            <person name="Zambonelli A."/>
            <person name="Paolocci F."/>
            <person name="Nowrousian M."/>
            <person name="Ottonello S."/>
            <person name="Baldrian P."/>
            <person name="Spatafora J.W."/>
            <person name="Henrissat B."/>
            <person name="Nagy L.G."/>
            <person name="Aury J.M."/>
            <person name="Wincker P."/>
            <person name="Grigoriev I.V."/>
            <person name="Bonfante P."/>
            <person name="Martin F.M."/>
        </authorList>
    </citation>
    <scope>NUCLEOTIDE SEQUENCE [LARGE SCALE GENOMIC DNA]</scope>
    <source>
        <strain evidence="2 3">CCBAS932</strain>
    </source>
</reference>
<keyword evidence="1" id="KW-0472">Membrane</keyword>
<keyword evidence="1" id="KW-1133">Transmembrane helix</keyword>
<dbReference type="AlphaFoldDB" id="A0A3N4K9P1"/>
<evidence type="ECO:0000313" key="2">
    <source>
        <dbReference type="EMBL" id="RPB07173.1"/>
    </source>
</evidence>
<name>A0A3N4K9P1_9PEZI</name>
<organism evidence="2 3">
    <name type="scientific">Morchella conica CCBAS932</name>
    <dbReference type="NCBI Taxonomy" id="1392247"/>
    <lineage>
        <taxon>Eukaryota</taxon>
        <taxon>Fungi</taxon>
        <taxon>Dikarya</taxon>
        <taxon>Ascomycota</taxon>
        <taxon>Pezizomycotina</taxon>
        <taxon>Pezizomycetes</taxon>
        <taxon>Pezizales</taxon>
        <taxon>Morchellaceae</taxon>
        <taxon>Morchella</taxon>
    </lineage>
</organism>
<dbReference type="EMBL" id="ML119193">
    <property type="protein sequence ID" value="RPB07173.1"/>
    <property type="molecule type" value="Genomic_DNA"/>
</dbReference>
<feature type="transmembrane region" description="Helical" evidence="1">
    <location>
        <begin position="52"/>
        <end position="70"/>
    </location>
</feature>
<evidence type="ECO:0000313" key="3">
    <source>
        <dbReference type="Proteomes" id="UP000277580"/>
    </source>
</evidence>
<keyword evidence="1" id="KW-0812">Transmembrane</keyword>
<accession>A0A3N4K9P1</accession>
<feature type="transmembrane region" description="Helical" evidence="1">
    <location>
        <begin position="96"/>
        <end position="114"/>
    </location>
</feature>
<evidence type="ECO:0000256" key="1">
    <source>
        <dbReference type="SAM" id="Phobius"/>
    </source>
</evidence>
<dbReference type="InParanoid" id="A0A3N4K9P1"/>
<sequence>MRMLCTPLLHTSNSFIQATKTIIHWTCLEILGLYMVISGTQYTQGNTRLKTTYILSEFLLVMVKFGYWPVGEFKARLSSPGLAQKPLRKTHPMKTFIFFILSDLYGMYLYTTLFQLTPVRLLGLGDVGKVVKVVRNQIRLSDTIGVVDHWYCELWESAAQVLKKDNLPISHRSRTSL</sequence>
<feature type="transmembrane region" description="Helical" evidence="1">
    <location>
        <begin position="22"/>
        <end position="40"/>
    </location>
</feature>
<dbReference type="Proteomes" id="UP000277580">
    <property type="component" value="Unassembled WGS sequence"/>
</dbReference>
<proteinExistence type="predicted"/>
<keyword evidence="3" id="KW-1185">Reference proteome</keyword>